<dbReference type="SUPFAM" id="SSF159245">
    <property type="entry name" value="AttH-like"/>
    <property type="match status" value="1"/>
</dbReference>
<dbReference type="Proteomes" id="UP000326877">
    <property type="component" value="Unassembled WGS sequence"/>
</dbReference>
<dbReference type="OrthoDB" id="5295747at2759"/>
<dbReference type="PANTHER" id="PTHR40617:SF1">
    <property type="entry name" value="ATTH DOMAIN-CONTAINING PROTEIN-RELATED"/>
    <property type="match status" value="1"/>
</dbReference>
<dbReference type="InterPro" id="IPR053112">
    <property type="entry name" value="Fungal_Dehydratase/Hydratase"/>
</dbReference>
<keyword evidence="1" id="KW-1133">Transmembrane helix</keyword>
<dbReference type="EMBL" id="ML735238">
    <property type="protein sequence ID" value="KAE8392246.1"/>
    <property type="molecule type" value="Genomic_DNA"/>
</dbReference>
<feature type="transmembrane region" description="Helical" evidence="1">
    <location>
        <begin position="12"/>
        <end position="33"/>
    </location>
</feature>
<proteinExistence type="predicted"/>
<evidence type="ECO:0000256" key="1">
    <source>
        <dbReference type="SAM" id="Phobius"/>
    </source>
</evidence>
<keyword evidence="1" id="KW-0472">Membrane</keyword>
<evidence type="ECO:0000313" key="2">
    <source>
        <dbReference type="EMBL" id="KAE8392246.1"/>
    </source>
</evidence>
<organism evidence="2">
    <name type="scientific">Petromyces alliaceus</name>
    <name type="common">Aspergillus alliaceus</name>
    <dbReference type="NCBI Taxonomy" id="209559"/>
    <lineage>
        <taxon>Eukaryota</taxon>
        <taxon>Fungi</taxon>
        <taxon>Dikarya</taxon>
        <taxon>Ascomycota</taxon>
        <taxon>Pezizomycotina</taxon>
        <taxon>Eurotiomycetes</taxon>
        <taxon>Eurotiomycetidae</taxon>
        <taxon>Eurotiales</taxon>
        <taxon>Aspergillaceae</taxon>
        <taxon>Aspergillus</taxon>
        <taxon>Aspergillus subgen. Circumdati</taxon>
    </lineage>
</organism>
<dbReference type="PANTHER" id="PTHR40617">
    <property type="entry name" value="TERPENE CYCLASE ASQC"/>
    <property type="match status" value="1"/>
</dbReference>
<keyword evidence="1" id="KW-0812">Transmembrane</keyword>
<name>A0A5N7CDK2_PETAA</name>
<dbReference type="AlphaFoldDB" id="A0A5N7CDK2"/>
<protein>
    <submittedName>
        <fullName evidence="2">Uncharacterized protein</fullName>
    </submittedName>
</protein>
<sequence>MIMEGSHHDITFHLTLHATSPAFYYALAGRMYISRRNNQRLSPPAYKTSGTISLRRSLSGGASEQSMLTPPPPGASLTWYERLWGAPDLFTKNSTYFNLRQ</sequence>
<reference evidence="2" key="1">
    <citation type="submission" date="2019-04" db="EMBL/GenBank/DDBJ databases">
        <title>Friends and foes A comparative genomics studyof 23 Aspergillus species from section Flavi.</title>
        <authorList>
            <consortium name="DOE Joint Genome Institute"/>
            <person name="Kjaerbolling I."/>
            <person name="Vesth T."/>
            <person name="Frisvad J.C."/>
            <person name="Nybo J.L."/>
            <person name="Theobald S."/>
            <person name="Kildgaard S."/>
            <person name="Isbrandt T."/>
            <person name="Kuo A."/>
            <person name="Sato A."/>
            <person name="Lyhne E.K."/>
            <person name="Kogle M.E."/>
            <person name="Wiebenga A."/>
            <person name="Kun R.S."/>
            <person name="Lubbers R.J."/>
            <person name="Makela M.R."/>
            <person name="Barry K."/>
            <person name="Chovatia M."/>
            <person name="Clum A."/>
            <person name="Daum C."/>
            <person name="Haridas S."/>
            <person name="He G."/>
            <person name="LaButti K."/>
            <person name="Lipzen A."/>
            <person name="Mondo S."/>
            <person name="Riley R."/>
            <person name="Salamov A."/>
            <person name="Simmons B.A."/>
            <person name="Magnuson J.K."/>
            <person name="Henrissat B."/>
            <person name="Mortensen U.H."/>
            <person name="Larsen T.O."/>
            <person name="Devries R.P."/>
            <person name="Grigoriev I.V."/>
            <person name="Machida M."/>
            <person name="Baker S.E."/>
            <person name="Andersen M.R."/>
        </authorList>
    </citation>
    <scope>NUCLEOTIDE SEQUENCE [LARGE SCALE GENOMIC DNA]</scope>
    <source>
        <strain evidence="2">IBT 14317</strain>
    </source>
</reference>
<gene>
    <name evidence="2" type="ORF">BDV23DRAFT_56185</name>
</gene>
<accession>A0A5N7CDK2</accession>